<dbReference type="EMBL" id="LSRX01000195">
    <property type="protein sequence ID" value="OLQ05065.1"/>
    <property type="molecule type" value="Genomic_DNA"/>
</dbReference>
<protein>
    <submittedName>
        <fullName evidence="1">Uncharacterized protein</fullName>
    </submittedName>
</protein>
<dbReference type="AlphaFoldDB" id="A0A1Q9ECB0"/>
<evidence type="ECO:0000313" key="2">
    <source>
        <dbReference type="Proteomes" id="UP000186817"/>
    </source>
</evidence>
<organism evidence="1 2">
    <name type="scientific">Symbiodinium microadriaticum</name>
    <name type="common">Dinoflagellate</name>
    <name type="synonym">Zooxanthella microadriatica</name>
    <dbReference type="NCBI Taxonomy" id="2951"/>
    <lineage>
        <taxon>Eukaryota</taxon>
        <taxon>Sar</taxon>
        <taxon>Alveolata</taxon>
        <taxon>Dinophyceae</taxon>
        <taxon>Suessiales</taxon>
        <taxon>Symbiodiniaceae</taxon>
        <taxon>Symbiodinium</taxon>
    </lineage>
</organism>
<reference evidence="1 2" key="1">
    <citation type="submission" date="2016-02" db="EMBL/GenBank/DDBJ databases">
        <title>Genome analysis of coral dinoflagellate symbionts highlights evolutionary adaptations to a symbiotic lifestyle.</title>
        <authorList>
            <person name="Aranda M."/>
            <person name="Li Y."/>
            <person name="Liew Y.J."/>
            <person name="Baumgarten S."/>
            <person name="Simakov O."/>
            <person name="Wilson M."/>
            <person name="Piel J."/>
            <person name="Ashoor H."/>
            <person name="Bougouffa S."/>
            <person name="Bajic V.B."/>
            <person name="Ryu T."/>
            <person name="Ravasi T."/>
            <person name="Bayer T."/>
            <person name="Micklem G."/>
            <person name="Kim H."/>
            <person name="Bhak J."/>
            <person name="Lajeunesse T.C."/>
            <person name="Voolstra C.R."/>
        </authorList>
    </citation>
    <scope>NUCLEOTIDE SEQUENCE [LARGE SCALE GENOMIC DNA]</scope>
    <source>
        <strain evidence="1 2">CCMP2467</strain>
    </source>
</reference>
<accession>A0A1Q9ECB0</accession>
<keyword evidence="2" id="KW-1185">Reference proteome</keyword>
<evidence type="ECO:0000313" key="1">
    <source>
        <dbReference type="EMBL" id="OLQ05065.1"/>
    </source>
</evidence>
<sequence length="77" mass="8534">MKSRRDVSLAVAAVVADRILFETPSRLNALAGRLSRAPSFPTTTSRSSCRLSPDPTHCKDLTKFSMKSTPAKRDKWI</sequence>
<gene>
    <name evidence="1" type="ORF">AK812_SmicGene11828</name>
</gene>
<comment type="caution">
    <text evidence="1">The sequence shown here is derived from an EMBL/GenBank/DDBJ whole genome shotgun (WGS) entry which is preliminary data.</text>
</comment>
<name>A0A1Q9ECB0_SYMMI</name>
<dbReference type="Proteomes" id="UP000186817">
    <property type="component" value="Unassembled WGS sequence"/>
</dbReference>
<proteinExistence type="predicted"/>